<dbReference type="Proteomes" id="UP000600139">
    <property type="component" value="Unassembled WGS sequence"/>
</dbReference>
<protein>
    <submittedName>
        <fullName evidence="1">Uncharacterized protein</fullName>
    </submittedName>
</protein>
<evidence type="ECO:0000313" key="1">
    <source>
        <dbReference type="EMBL" id="MBK1815015.1"/>
    </source>
</evidence>
<sequence length="135" mass="15416">MKILHLSDPTHGWINITFGKEPETYTVTASGVPNDCLLDLAAATIRIAKGSVFETVRFSLEPDFMTCRLQRESDSIRIVIMSPDHVAPVFEAAFSLQAFTRRLRFELLRIESRCSTDHGWTRPFPYQEVDLLDKN</sequence>
<reference evidence="1" key="1">
    <citation type="submission" date="2021-01" db="EMBL/GenBank/DDBJ databases">
        <title>Modified the classification status of verrucomicrobia.</title>
        <authorList>
            <person name="Feng X."/>
        </authorList>
    </citation>
    <scope>NUCLEOTIDE SEQUENCE</scope>
    <source>
        <strain evidence="1">JCM 18052</strain>
    </source>
</reference>
<dbReference type="AlphaFoldDB" id="A0A934VAC7"/>
<dbReference type="EMBL" id="JAENIK010000004">
    <property type="protein sequence ID" value="MBK1815015.1"/>
    <property type="molecule type" value="Genomic_DNA"/>
</dbReference>
<comment type="caution">
    <text evidence="1">The sequence shown here is derived from an EMBL/GenBank/DDBJ whole genome shotgun (WGS) entry which is preliminary data.</text>
</comment>
<organism evidence="1 2">
    <name type="scientific">Luteolibacter yonseiensis</name>
    <dbReference type="NCBI Taxonomy" id="1144680"/>
    <lineage>
        <taxon>Bacteria</taxon>
        <taxon>Pseudomonadati</taxon>
        <taxon>Verrucomicrobiota</taxon>
        <taxon>Verrucomicrobiia</taxon>
        <taxon>Verrucomicrobiales</taxon>
        <taxon>Verrucomicrobiaceae</taxon>
        <taxon>Luteolibacter</taxon>
    </lineage>
</organism>
<name>A0A934VAC7_9BACT</name>
<dbReference type="RefSeq" id="WP_200349961.1">
    <property type="nucleotide sequence ID" value="NZ_BAABHZ010000010.1"/>
</dbReference>
<evidence type="ECO:0000313" key="2">
    <source>
        <dbReference type="Proteomes" id="UP000600139"/>
    </source>
</evidence>
<keyword evidence="2" id="KW-1185">Reference proteome</keyword>
<gene>
    <name evidence="1" type="ORF">JIN84_05275</name>
</gene>
<proteinExistence type="predicted"/>
<accession>A0A934VAC7</accession>